<name>A0ABN5W6C3_9STAP</name>
<keyword evidence="1" id="KW-1133">Transmembrane helix</keyword>
<feature type="transmembrane region" description="Helical" evidence="1">
    <location>
        <begin position="12"/>
        <end position="28"/>
    </location>
</feature>
<accession>A0ABN5W6C3</accession>
<dbReference type="GeneID" id="58050424"/>
<gene>
    <name evidence="2" type="ORF">JMUB590_0657</name>
</gene>
<dbReference type="Proteomes" id="UP000274772">
    <property type="component" value="Chromosome"/>
</dbReference>
<protein>
    <submittedName>
        <fullName evidence="2">Membrane protein</fullName>
    </submittedName>
</protein>
<feature type="transmembrane region" description="Helical" evidence="1">
    <location>
        <begin position="65"/>
        <end position="86"/>
    </location>
</feature>
<reference evidence="2 3" key="1">
    <citation type="submission" date="2018-05" db="EMBL/GenBank/DDBJ databases">
        <title>Complete genome sequencing of three human clinical isolates of Staphylococcus caprae reveals virulence factors similar to those of S. epidermidis and S. capitis.</title>
        <authorList>
            <person name="Watanabe S."/>
            <person name="Cui L."/>
        </authorList>
    </citation>
    <scope>NUCLEOTIDE SEQUENCE [LARGE SCALE GENOMIC DNA]</scope>
    <source>
        <strain evidence="2 3">JMUB590</strain>
    </source>
</reference>
<proteinExistence type="predicted"/>
<organism evidence="2 3">
    <name type="scientific">Staphylococcus caprae</name>
    <dbReference type="NCBI Taxonomy" id="29380"/>
    <lineage>
        <taxon>Bacteria</taxon>
        <taxon>Bacillati</taxon>
        <taxon>Bacillota</taxon>
        <taxon>Bacilli</taxon>
        <taxon>Bacillales</taxon>
        <taxon>Staphylococcaceae</taxon>
        <taxon>Staphylococcus</taxon>
    </lineage>
</organism>
<feature type="transmembrane region" description="Helical" evidence="1">
    <location>
        <begin position="40"/>
        <end position="58"/>
    </location>
</feature>
<feature type="transmembrane region" description="Helical" evidence="1">
    <location>
        <begin position="92"/>
        <end position="109"/>
    </location>
</feature>
<keyword evidence="1" id="KW-0812">Transmembrane</keyword>
<dbReference type="RefSeq" id="WP_044466799.1">
    <property type="nucleotide sequence ID" value="NZ_AP018585.1"/>
</dbReference>
<evidence type="ECO:0000313" key="2">
    <source>
        <dbReference type="EMBL" id="BBD91767.1"/>
    </source>
</evidence>
<dbReference type="EMBL" id="AP018586">
    <property type="protein sequence ID" value="BBD91767.1"/>
    <property type="molecule type" value="Genomic_DNA"/>
</dbReference>
<keyword evidence="3" id="KW-1185">Reference proteome</keyword>
<evidence type="ECO:0000256" key="1">
    <source>
        <dbReference type="SAM" id="Phobius"/>
    </source>
</evidence>
<keyword evidence="1" id="KW-0472">Membrane</keyword>
<evidence type="ECO:0000313" key="3">
    <source>
        <dbReference type="Proteomes" id="UP000274772"/>
    </source>
</evidence>
<sequence>MDKALIQRAIKVALIFMIVFFLLNYFTMKHSDLMHVVGRTLLATLAFFIIYIVAFTILSSDERKMIYGTTLPISLVICLLIGTFFFTTQIGVISGLIIGIVAGIIWELIKRRKNGGHLS</sequence>